<feature type="signal peptide" evidence="1">
    <location>
        <begin position="1"/>
        <end position="21"/>
    </location>
</feature>
<organism evidence="2 3">
    <name type="scientific">Fusarium poae</name>
    <dbReference type="NCBI Taxonomy" id="36050"/>
    <lineage>
        <taxon>Eukaryota</taxon>
        <taxon>Fungi</taxon>
        <taxon>Dikarya</taxon>
        <taxon>Ascomycota</taxon>
        <taxon>Pezizomycotina</taxon>
        <taxon>Sordariomycetes</taxon>
        <taxon>Hypocreomycetidae</taxon>
        <taxon>Hypocreales</taxon>
        <taxon>Nectriaceae</taxon>
        <taxon>Fusarium</taxon>
    </lineage>
</organism>
<evidence type="ECO:0000256" key="1">
    <source>
        <dbReference type="SAM" id="SignalP"/>
    </source>
</evidence>
<dbReference type="Proteomes" id="UP000091967">
    <property type="component" value="Unassembled WGS sequence"/>
</dbReference>
<evidence type="ECO:0000313" key="2">
    <source>
        <dbReference type="EMBL" id="OBS20429.1"/>
    </source>
</evidence>
<comment type="caution">
    <text evidence="2">The sequence shown here is derived from an EMBL/GenBank/DDBJ whole genome shotgun (WGS) entry which is preliminary data.</text>
</comment>
<name>A0A1B8AIM8_FUSPO</name>
<sequence>MTRRRTVALLAATIISAIVNASPCKPHSSVVLLSTITYESTATASSAITIDEFQTTVTETSNVVSDTTEGLETSVTDTVAVTSGVFFETSITQTSTARGTADAFGTTTTTEIATDTAGNLETTPTDITTVGTTEGVGTTTTEAVIETSPTSIESTTTTVDEPACIPSQILVNTGFDDNKDGSPWTFGTLSTIKNISPHSAPNVLYNAIALSSSSLTTVSVSQDLPALGTSTYALQYYFDLYTSYGSSESTPFVCKIAPKLDQQALAPSEILLRTGPYKNWRVSNQYFIPQDPDSPVKLSLTVECVGSGIIVINIDDVTLPRVCEIAD</sequence>
<proteinExistence type="predicted"/>
<dbReference type="AlphaFoldDB" id="A0A1B8AIM8"/>
<keyword evidence="3" id="KW-1185">Reference proteome</keyword>
<feature type="chain" id="PRO_5008602954" description="CBM-cenC domain-containing protein" evidence="1">
    <location>
        <begin position="22"/>
        <end position="327"/>
    </location>
</feature>
<evidence type="ECO:0000313" key="3">
    <source>
        <dbReference type="Proteomes" id="UP000091967"/>
    </source>
</evidence>
<protein>
    <recommendedName>
        <fullName evidence="4">CBM-cenC domain-containing protein</fullName>
    </recommendedName>
</protein>
<dbReference type="EMBL" id="LYXU01000003">
    <property type="protein sequence ID" value="OBS20429.1"/>
    <property type="molecule type" value="Genomic_DNA"/>
</dbReference>
<evidence type="ECO:0008006" key="4">
    <source>
        <dbReference type="Google" id="ProtNLM"/>
    </source>
</evidence>
<reference evidence="2 3" key="1">
    <citation type="submission" date="2016-06" db="EMBL/GenBank/DDBJ databases">
        <title>Living apart together: crosstalk between the core and supernumerary genomes in a fungal plant pathogen.</title>
        <authorList>
            <person name="Vanheule A."/>
            <person name="Audenaert K."/>
            <person name="Warris S."/>
            <person name="Van De Geest H."/>
            <person name="Schijlen E."/>
            <person name="Hofte M."/>
            <person name="De Saeger S."/>
            <person name="Haesaert G."/>
            <person name="Waalwijk C."/>
            <person name="Van Der Lee T."/>
        </authorList>
    </citation>
    <scope>NUCLEOTIDE SEQUENCE [LARGE SCALE GENOMIC DNA]</scope>
    <source>
        <strain evidence="2 3">2516</strain>
    </source>
</reference>
<dbReference type="OMA" id="NCICAWR"/>
<gene>
    <name evidence="2" type="ORF">FPOA_06799</name>
</gene>
<keyword evidence="1" id="KW-0732">Signal</keyword>
<accession>A0A1B8AIM8</accession>